<evidence type="ECO:0000313" key="2">
    <source>
        <dbReference type="Proteomes" id="UP000286510"/>
    </source>
</evidence>
<dbReference type="VEuPathDB" id="FungiDB:H257_00504"/>
<reference evidence="1 2" key="1">
    <citation type="submission" date="2018-08" db="EMBL/GenBank/DDBJ databases">
        <title>Aphanomyces genome sequencing and annotation.</title>
        <authorList>
            <person name="Minardi D."/>
            <person name="Oidtmann B."/>
            <person name="Van Der Giezen M."/>
            <person name="Studholme D.J."/>
        </authorList>
    </citation>
    <scope>NUCLEOTIDE SEQUENCE [LARGE SCALE GENOMIC DNA]</scope>
    <source>
        <strain evidence="1 2">FDL457</strain>
    </source>
</reference>
<name>A0A418FYR7_APHAT</name>
<sequence length="96" mass="10917">PADAARQQILELIQSQDELVNHVLLVHDKWTHLQSQMHLMHQELAFYRATYGTAQRDATFSKLNNDNYVPPPTTAVAVSPAYKADYDELTSETMES</sequence>
<comment type="caution">
    <text evidence="1">The sequence shown here is derived from an EMBL/GenBank/DDBJ whole genome shotgun (WGS) entry which is preliminary data.</text>
</comment>
<dbReference type="AlphaFoldDB" id="A0A418FYR7"/>
<dbReference type="Proteomes" id="UP000286510">
    <property type="component" value="Unassembled WGS sequence"/>
</dbReference>
<proteinExistence type="predicted"/>
<evidence type="ECO:0000313" key="1">
    <source>
        <dbReference type="EMBL" id="RHZ40068.1"/>
    </source>
</evidence>
<organism evidence="1 2">
    <name type="scientific">Aphanomyces astaci</name>
    <name type="common">Crayfish plague agent</name>
    <dbReference type="NCBI Taxonomy" id="112090"/>
    <lineage>
        <taxon>Eukaryota</taxon>
        <taxon>Sar</taxon>
        <taxon>Stramenopiles</taxon>
        <taxon>Oomycota</taxon>
        <taxon>Saprolegniomycetes</taxon>
        <taxon>Saprolegniales</taxon>
        <taxon>Verrucalvaceae</taxon>
        <taxon>Aphanomyces</taxon>
    </lineage>
</organism>
<gene>
    <name evidence="1" type="ORF">DYB26_010947</name>
</gene>
<feature type="non-terminal residue" evidence="1">
    <location>
        <position position="1"/>
    </location>
</feature>
<accession>A0A418FYR7</accession>
<dbReference type="EMBL" id="QUTF01006997">
    <property type="protein sequence ID" value="RHZ40068.1"/>
    <property type="molecule type" value="Genomic_DNA"/>
</dbReference>
<protein>
    <submittedName>
        <fullName evidence="1">Uncharacterized protein</fullName>
    </submittedName>
</protein>